<comment type="similarity">
    <text evidence="1">Belongs to the peptidase C14B family.</text>
</comment>
<feature type="transmembrane region" description="Helical" evidence="3">
    <location>
        <begin position="17"/>
        <end position="36"/>
    </location>
</feature>
<dbReference type="OrthoDB" id="3223806at2759"/>
<name>A0A8S0VTZ8_CYCAE</name>
<dbReference type="Gene3D" id="3.40.50.12660">
    <property type="match status" value="1"/>
</dbReference>
<feature type="region of interest" description="Disordered" evidence="2">
    <location>
        <begin position="306"/>
        <end position="331"/>
    </location>
</feature>
<feature type="compositionally biased region" description="Low complexity" evidence="2">
    <location>
        <begin position="320"/>
        <end position="331"/>
    </location>
</feature>
<gene>
    <name evidence="5" type="ORF">AAE3_LOCUS3526</name>
</gene>
<sequence>MNTGAVYRIYCRRSIGGLRWASVINIYGFHCFLVLFPPCHLSQALDMDVTLPPDVHMYYLLVDLNILTFLKWVSQWALSTSESSMLLPAIASTPVPPKRRALLIGIVGQGEGTLKGPHEDVKKMSVFLQEKYQYSPENVTCLLDAPDYEQPTRENILKHVALLVADAKPQDHFFFHYSGHSDQEATPDTREEDGMNEFLDISENERILDDELRELMVEKLPHGTSLTAVFDSCHSGTLLDLPHYHCNAVYLPFVNKGVRGTKDNWRLLNRENAALYPNTSNTPSPRTPRSPRLGLRRFSILNDARANRTAQQQRHPQVLPEAQAENPAPAAVAPTRSLSIDTAIDSAHRLQVCQSAMMYESPDQTFQCNGFDCSAKTPTYPPIANVISISSSMDAQLTYEEKDGNSMTNALIGFLSENPHPKLTDLLSNLSYILHARAIELHAAAADFRSKMRAYNEKRVKKGKQPIHLDSMPPPEMINFQIPQLSSERPLPHDQLWDP</sequence>
<dbReference type="Proteomes" id="UP000467700">
    <property type="component" value="Unassembled WGS sequence"/>
</dbReference>
<comment type="caution">
    <text evidence="5">The sequence shown here is derived from an EMBL/GenBank/DDBJ whole genome shotgun (WGS) entry which is preliminary data.</text>
</comment>
<evidence type="ECO:0000313" key="5">
    <source>
        <dbReference type="EMBL" id="CAA7261280.1"/>
    </source>
</evidence>
<keyword evidence="3" id="KW-0472">Membrane</keyword>
<reference evidence="5 6" key="1">
    <citation type="submission" date="2020-01" db="EMBL/GenBank/DDBJ databases">
        <authorList>
            <person name="Gupta K D."/>
        </authorList>
    </citation>
    <scope>NUCLEOTIDE SEQUENCE [LARGE SCALE GENOMIC DNA]</scope>
</reference>
<keyword evidence="3" id="KW-0812">Transmembrane</keyword>
<feature type="domain" description="Peptidase C14 caspase" evidence="4">
    <location>
        <begin position="98"/>
        <end position="435"/>
    </location>
</feature>
<dbReference type="Pfam" id="PF00656">
    <property type="entry name" value="Peptidase_C14"/>
    <property type="match status" value="1"/>
</dbReference>
<dbReference type="GO" id="GO:0005737">
    <property type="term" value="C:cytoplasm"/>
    <property type="evidence" value="ECO:0007669"/>
    <property type="project" value="TreeGrafter"/>
</dbReference>
<proteinExistence type="inferred from homology"/>
<dbReference type="InterPro" id="IPR011600">
    <property type="entry name" value="Pept_C14_caspase"/>
</dbReference>
<evidence type="ECO:0000256" key="1">
    <source>
        <dbReference type="ARBA" id="ARBA00009005"/>
    </source>
</evidence>
<dbReference type="AlphaFoldDB" id="A0A8S0VTZ8"/>
<dbReference type="GO" id="GO:0006508">
    <property type="term" value="P:proteolysis"/>
    <property type="evidence" value="ECO:0007669"/>
    <property type="project" value="InterPro"/>
</dbReference>
<dbReference type="PANTHER" id="PTHR48104">
    <property type="entry name" value="METACASPASE-4"/>
    <property type="match status" value="1"/>
</dbReference>
<dbReference type="PANTHER" id="PTHR48104:SF30">
    <property type="entry name" value="METACASPASE-1"/>
    <property type="match status" value="1"/>
</dbReference>
<protein>
    <recommendedName>
        <fullName evidence="4">Peptidase C14 caspase domain-containing protein</fullName>
    </recommendedName>
</protein>
<evidence type="ECO:0000259" key="4">
    <source>
        <dbReference type="Pfam" id="PF00656"/>
    </source>
</evidence>
<keyword evidence="3" id="KW-1133">Transmembrane helix</keyword>
<evidence type="ECO:0000256" key="3">
    <source>
        <dbReference type="SAM" id="Phobius"/>
    </source>
</evidence>
<evidence type="ECO:0000256" key="2">
    <source>
        <dbReference type="SAM" id="MobiDB-lite"/>
    </source>
</evidence>
<organism evidence="5 6">
    <name type="scientific">Cyclocybe aegerita</name>
    <name type="common">Black poplar mushroom</name>
    <name type="synonym">Agrocybe aegerita</name>
    <dbReference type="NCBI Taxonomy" id="1973307"/>
    <lineage>
        <taxon>Eukaryota</taxon>
        <taxon>Fungi</taxon>
        <taxon>Dikarya</taxon>
        <taxon>Basidiomycota</taxon>
        <taxon>Agaricomycotina</taxon>
        <taxon>Agaricomycetes</taxon>
        <taxon>Agaricomycetidae</taxon>
        <taxon>Agaricales</taxon>
        <taxon>Agaricineae</taxon>
        <taxon>Bolbitiaceae</taxon>
        <taxon>Cyclocybe</taxon>
    </lineage>
</organism>
<evidence type="ECO:0000313" key="6">
    <source>
        <dbReference type="Proteomes" id="UP000467700"/>
    </source>
</evidence>
<dbReference type="InterPro" id="IPR050452">
    <property type="entry name" value="Metacaspase"/>
</dbReference>
<keyword evidence="6" id="KW-1185">Reference proteome</keyword>
<accession>A0A8S0VTZ8</accession>
<dbReference type="EMBL" id="CACVBS010000032">
    <property type="protein sequence ID" value="CAA7261280.1"/>
    <property type="molecule type" value="Genomic_DNA"/>
</dbReference>
<dbReference type="GO" id="GO:0004197">
    <property type="term" value="F:cysteine-type endopeptidase activity"/>
    <property type="evidence" value="ECO:0007669"/>
    <property type="project" value="InterPro"/>
</dbReference>